<dbReference type="GO" id="GO:0005737">
    <property type="term" value="C:cytoplasm"/>
    <property type="evidence" value="ECO:0007669"/>
    <property type="project" value="UniProtKB-SubCell"/>
</dbReference>
<dbReference type="GO" id="GO:0047134">
    <property type="term" value="F:protein-disulfide reductase [NAD(P)H] activity"/>
    <property type="evidence" value="ECO:0007669"/>
    <property type="project" value="TreeGrafter"/>
</dbReference>
<evidence type="ECO:0000256" key="5">
    <source>
        <dbReference type="ARBA" id="ARBA00022723"/>
    </source>
</evidence>
<keyword evidence="9" id="KW-0238">DNA-binding</keyword>
<evidence type="ECO:0000313" key="14">
    <source>
        <dbReference type="EMBL" id="PKB41431.1"/>
    </source>
</evidence>
<dbReference type="EMBL" id="JACCCZ010000002">
    <property type="protein sequence ID" value="NYG05299.1"/>
    <property type="molecule type" value="Genomic_DNA"/>
</dbReference>
<evidence type="ECO:0000256" key="9">
    <source>
        <dbReference type="ARBA" id="ARBA00023125"/>
    </source>
</evidence>
<dbReference type="PROSITE" id="PS51674">
    <property type="entry name" value="4FE4S_WBL"/>
    <property type="match status" value="1"/>
</dbReference>
<dbReference type="GO" id="GO:0051539">
    <property type="term" value="F:4 iron, 4 sulfur cluster binding"/>
    <property type="evidence" value="ECO:0007669"/>
    <property type="project" value="UniProtKB-KW"/>
</dbReference>
<keyword evidence="16" id="KW-1185">Reference proteome</keyword>
<evidence type="ECO:0000256" key="3">
    <source>
        <dbReference type="ARBA" id="ARBA00006597"/>
    </source>
</evidence>
<dbReference type="InterPro" id="IPR003482">
    <property type="entry name" value="Whib"/>
</dbReference>
<dbReference type="GeneID" id="98055214"/>
<dbReference type="GO" id="GO:0046872">
    <property type="term" value="F:metal ion binding"/>
    <property type="evidence" value="ECO:0007669"/>
    <property type="project" value="UniProtKB-KW"/>
</dbReference>
<accession>A0A852W8R6</accession>
<comment type="similarity">
    <text evidence="3">Belongs to the WhiB family.</text>
</comment>
<dbReference type="PANTHER" id="PTHR38839">
    <property type="entry name" value="TRANSCRIPTIONAL REGULATOR WHID-RELATED"/>
    <property type="match status" value="1"/>
</dbReference>
<dbReference type="EMBL" id="PHUJ01000001">
    <property type="protein sequence ID" value="PKB41431.1"/>
    <property type="molecule type" value="Genomic_DNA"/>
</dbReference>
<dbReference type="Proteomes" id="UP000232453">
    <property type="component" value="Unassembled WGS sequence"/>
</dbReference>
<evidence type="ECO:0000256" key="10">
    <source>
        <dbReference type="ARBA" id="ARBA00023157"/>
    </source>
</evidence>
<evidence type="ECO:0000256" key="1">
    <source>
        <dbReference type="ARBA" id="ARBA00001966"/>
    </source>
</evidence>
<evidence type="ECO:0000256" key="7">
    <source>
        <dbReference type="ARBA" id="ARBA00023014"/>
    </source>
</evidence>
<evidence type="ECO:0000256" key="11">
    <source>
        <dbReference type="ARBA" id="ARBA00023163"/>
    </source>
</evidence>
<evidence type="ECO:0000256" key="2">
    <source>
        <dbReference type="ARBA" id="ARBA00004496"/>
    </source>
</evidence>
<comment type="cofactor">
    <cofactor evidence="1">
        <name>[4Fe-4S] cluster</name>
        <dbReference type="ChEBI" id="CHEBI:49883"/>
    </cofactor>
</comment>
<comment type="subcellular location">
    <subcellularLocation>
        <location evidence="2">Cytoplasm</location>
    </subcellularLocation>
</comment>
<comment type="caution">
    <text evidence="13">The sequence shown here is derived from an EMBL/GenBank/DDBJ whole genome shotgun (WGS) entry which is preliminary data.</text>
</comment>
<gene>
    <name evidence="14" type="ORF">ATL51_0099</name>
    <name evidence="13" type="ORF">HDA37_005653</name>
</gene>
<dbReference type="GO" id="GO:0045454">
    <property type="term" value="P:cell redox homeostasis"/>
    <property type="evidence" value="ECO:0007669"/>
    <property type="project" value="TreeGrafter"/>
</dbReference>
<keyword evidence="10" id="KW-1015">Disulfide bond</keyword>
<organism evidence="13 16">
    <name type="scientific">Pseudonocardia alni</name>
    <name type="common">Amycolata alni</name>
    <dbReference type="NCBI Taxonomy" id="33907"/>
    <lineage>
        <taxon>Bacteria</taxon>
        <taxon>Bacillati</taxon>
        <taxon>Actinomycetota</taxon>
        <taxon>Actinomycetes</taxon>
        <taxon>Pseudonocardiales</taxon>
        <taxon>Pseudonocardiaceae</taxon>
        <taxon>Pseudonocardia</taxon>
    </lineage>
</organism>
<evidence type="ECO:0000256" key="6">
    <source>
        <dbReference type="ARBA" id="ARBA00023004"/>
    </source>
</evidence>
<evidence type="ECO:0000313" key="15">
    <source>
        <dbReference type="Proteomes" id="UP000232453"/>
    </source>
</evidence>
<keyword evidence="7" id="KW-0411">Iron-sulfur</keyword>
<keyword evidence="5" id="KW-0479">Metal-binding</keyword>
<evidence type="ECO:0000259" key="12">
    <source>
        <dbReference type="PROSITE" id="PS51674"/>
    </source>
</evidence>
<dbReference type="InterPro" id="IPR034768">
    <property type="entry name" value="4FE4S_WBL"/>
</dbReference>
<evidence type="ECO:0000256" key="4">
    <source>
        <dbReference type="ARBA" id="ARBA00022485"/>
    </source>
</evidence>
<reference evidence="13 16" key="1">
    <citation type="submission" date="2020-07" db="EMBL/GenBank/DDBJ databases">
        <title>Sequencing the genomes of 1000 actinobacteria strains.</title>
        <authorList>
            <person name="Klenk H.-P."/>
        </authorList>
    </citation>
    <scope>NUCLEOTIDE SEQUENCE [LARGE SCALE GENOMIC DNA]</scope>
    <source>
        <strain evidence="14 15">DSM 44104</strain>
        <strain evidence="13 16">DSM 44749</strain>
    </source>
</reference>
<proteinExistence type="inferred from homology"/>
<evidence type="ECO:0000256" key="8">
    <source>
        <dbReference type="ARBA" id="ARBA00023015"/>
    </source>
</evidence>
<keyword evidence="4" id="KW-0004">4Fe-4S</keyword>
<sequence>MKTVPRSVDSQAVPGRLPCADTDVIELFFPVGTAGPALQQIAEAKTICRHCPVLQACRAEALARPGAFTHGVVGGLSEDERNALLRRRAARRAGIR</sequence>
<dbReference type="GO" id="GO:0003677">
    <property type="term" value="F:DNA binding"/>
    <property type="evidence" value="ECO:0007669"/>
    <property type="project" value="UniProtKB-KW"/>
</dbReference>
<evidence type="ECO:0000313" key="16">
    <source>
        <dbReference type="Proteomes" id="UP000549695"/>
    </source>
</evidence>
<keyword evidence="11" id="KW-0804">Transcription</keyword>
<protein>
    <submittedName>
        <fullName evidence="13">WhiB family redox-sensing transcriptional regulator</fullName>
    </submittedName>
</protein>
<dbReference type="GO" id="GO:0045892">
    <property type="term" value="P:negative regulation of DNA-templated transcription"/>
    <property type="evidence" value="ECO:0007669"/>
    <property type="project" value="TreeGrafter"/>
</dbReference>
<accession>A0AA44UVP0</accession>
<evidence type="ECO:0000313" key="13">
    <source>
        <dbReference type="EMBL" id="NYG05299.1"/>
    </source>
</evidence>
<name>A0A852W8R6_PSEA5</name>
<dbReference type="Pfam" id="PF02467">
    <property type="entry name" value="Whib"/>
    <property type="match status" value="1"/>
</dbReference>
<keyword evidence="6" id="KW-0408">Iron</keyword>
<dbReference type="RefSeq" id="WP_100877206.1">
    <property type="nucleotide sequence ID" value="NZ_BAAAJZ010000009.1"/>
</dbReference>
<keyword evidence="8" id="KW-0805">Transcription regulation</keyword>
<dbReference type="AlphaFoldDB" id="A0A852W8R6"/>
<feature type="domain" description="4Fe-4S Wbl-type" evidence="12">
    <location>
        <begin position="18"/>
        <end position="83"/>
    </location>
</feature>
<dbReference type="Proteomes" id="UP000549695">
    <property type="component" value="Unassembled WGS sequence"/>
</dbReference>